<accession>A0A2S6ICQ7</accession>
<organism evidence="2 3">
    <name type="scientific">Kineococcus xinjiangensis</name>
    <dbReference type="NCBI Taxonomy" id="512762"/>
    <lineage>
        <taxon>Bacteria</taxon>
        <taxon>Bacillati</taxon>
        <taxon>Actinomycetota</taxon>
        <taxon>Actinomycetes</taxon>
        <taxon>Kineosporiales</taxon>
        <taxon>Kineosporiaceae</taxon>
        <taxon>Kineococcus</taxon>
    </lineage>
</organism>
<evidence type="ECO:0000256" key="1">
    <source>
        <dbReference type="SAM" id="MobiDB-lite"/>
    </source>
</evidence>
<dbReference type="OrthoDB" id="4829696at2"/>
<comment type="caution">
    <text evidence="2">The sequence shown here is derived from an EMBL/GenBank/DDBJ whole genome shotgun (WGS) entry which is preliminary data.</text>
</comment>
<dbReference type="EMBL" id="PTJD01000018">
    <property type="protein sequence ID" value="PPK91981.1"/>
    <property type="molecule type" value="Genomic_DNA"/>
</dbReference>
<gene>
    <name evidence="2" type="ORF">CLV92_11821</name>
</gene>
<dbReference type="RefSeq" id="WP_104435410.1">
    <property type="nucleotide sequence ID" value="NZ_PTJD01000018.1"/>
</dbReference>
<keyword evidence="3" id="KW-1185">Reference proteome</keyword>
<protein>
    <submittedName>
        <fullName evidence="2">Uncharacterized protein</fullName>
    </submittedName>
</protein>
<feature type="region of interest" description="Disordered" evidence="1">
    <location>
        <begin position="1"/>
        <end position="20"/>
    </location>
</feature>
<evidence type="ECO:0000313" key="3">
    <source>
        <dbReference type="Proteomes" id="UP000239485"/>
    </source>
</evidence>
<sequence length="67" mass="7301">MTPEDSWPAHEQATEPTAVPHAEPVMAMLQEHIPLSLILDLAVPGGPASHELLEAEGLPEQEWWTPA</sequence>
<dbReference type="Proteomes" id="UP000239485">
    <property type="component" value="Unassembled WGS sequence"/>
</dbReference>
<proteinExistence type="predicted"/>
<dbReference type="AlphaFoldDB" id="A0A2S6ICQ7"/>
<name>A0A2S6ICQ7_9ACTN</name>
<evidence type="ECO:0000313" key="2">
    <source>
        <dbReference type="EMBL" id="PPK91981.1"/>
    </source>
</evidence>
<reference evidence="2 3" key="1">
    <citation type="submission" date="2018-02" db="EMBL/GenBank/DDBJ databases">
        <title>Genomic Encyclopedia of Archaeal and Bacterial Type Strains, Phase II (KMG-II): from individual species to whole genera.</title>
        <authorList>
            <person name="Goeker M."/>
        </authorList>
    </citation>
    <scope>NUCLEOTIDE SEQUENCE [LARGE SCALE GENOMIC DNA]</scope>
    <source>
        <strain evidence="2 3">DSM 22857</strain>
    </source>
</reference>